<dbReference type="AlphaFoldDB" id="A0A2D0N6G4"/>
<gene>
    <name evidence="1" type="ORF">CRP01_24210</name>
</gene>
<proteinExistence type="predicted"/>
<organism evidence="1 2">
    <name type="scientific">Flavilitoribacter nigricans (strain ATCC 23147 / DSM 23189 / NBRC 102662 / NCIMB 1420 / SS-2)</name>
    <name type="common">Lewinella nigricans</name>
    <dbReference type="NCBI Taxonomy" id="1122177"/>
    <lineage>
        <taxon>Bacteria</taxon>
        <taxon>Pseudomonadati</taxon>
        <taxon>Bacteroidota</taxon>
        <taxon>Saprospiria</taxon>
        <taxon>Saprospirales</taxon>
        <taxon>Lewinellaceae</taxon>
        <taxon>Flavilitoribacter</taxon>
    </lineage>
</organism>
<dbReference type="Proteomes" id="UP000223913">
    <property type="component" value="Unassembled WGS sequence"/>
</dbReference>
<dbReference type="EMBL" id="PDUD01000028">
    <property type="protein sequence ID" value="PHN03978.1"/>
    <property type="molecule type" value="Genomic_DNA"/>
</dbReference>
<sequence length="539" mass="60934">MKWGIINVLVILLLAGYHYDWYPATPVKGEICDNGIDDDADGLIDLNDPDCTCPSVDPISLIPNPSFEDRSCCPRNRSQLNCAETWIQASEATTDYIHTCGWMGWDYLPVPLPIPNGEGCVGYRNGRFMTNEFTDDTEPNWKEYAGACLLSPLRADNSYTFQFYVGFTFGKNSPATEVVFYGTTDCANLPFGMGQRDFGCPSNDPNWKVLGSVSASGNFNWVQKEIDIRPKEDIYAIAIGPSCRELSGTEDYYYFFDNLILADQKAFEFQVTERGNPCVDTFSLSVPDYDTLQYQWYRDGVAIQGATSARLQPVGESGNYQVRITGSEGCKLTNDFIFDRPFFYEEQEMVICQEDIYQFHSQSLSRSGVYTETLKSVDHCDSIIQLDLRVTSDQVDSIAVKIFDGEAYRVGAYNFSERGRHLAHLETAIGCDSTVHVDLEYYHVYIPNAFSPNDDGINDTFTIFGDQDLIMIKSLQVFNRWGQMIYDREDLTPNETSESWDGHLRNGKIAPNGVYLYSMSLLMEDGVLRQRQGALTLMR</sequence>
<name>A0A2D0N6G4_FLAN2</name>
<keyword evidence="2" id="KW-1185">Reference proteome</keyword>
<comment type="caution">
    <text evidence="1">The sequence shown here is derived from an EMBL/GenBank/DDBJ whole genome shotgun (WGS) entry which is preliminary data.</text>
</comment>
<reference evidence="1 2" key="1">
    <citation type="submission" date="2017-10" db="EMBL/GenBank/DDBJ databases">
        <title>The draft genome sequence of Lewinella nigricans NBRC 102662.</title>
        <authorList>
            <person name="Wang K."/>
        </authorList>
    </citation>
    <scope>NUCLEOTIDE SEQUENCE [LARGE SCALE GENOMIC DNA]</scope>
    <source>
        <strain evidence="1 2">NBRC 102662</strain>
    </source>
</reference>
<protein>
    <recommendedName>
        <fullName evidence="3">Ig-like domain-containing protein</fullName>
    </recommendedName>
</protein>
<dbReference type="InterPro" id="IPR026341">
    <property type="entry name" value="T9SS_type_B"/>
</dbReference>
<evidence type="ECO:0008006" key="3">
    <source>
        <dbReference type="Google" id="ProtNLM"/>
    </source>
</evidence>
<evidence type="ECO:0000313" key="2">
    <source>
        <dbReference type="Proteomes" id="UP000223913"/>
    </source>
</evidence>
<evidence type="ECO:0000313" key="1">
    <source>
        <dbReference type="EMBL" id="PHN03978.1"/>
    </source>
</evidence>
<dbReference type="Gene3D" id="2.60.40.10">
    <property type="entry name" value="Immunoglobulins"/>
    <property type="match status" value="1"/>
</dbReference>
<dbReference type="RefSeq" id="WP_099152691.1">
    <property type="nucleotide sequence ID" value="NZ_PDUD01000028.1"/>
</dbReference>
<dbReference type="OrthoDB" id="1491125at2"/>
<dbReference type="NCBIfam" id="TIGR04131">
    <property type="entry name" value="Bac_Flav_CTERM"/>
    <property type="match status" value="1"/>
</dbReference>
<dbReference type="Pfam" id="PF13585">
    <property type="entry name" value="CHU_C"/>
    <property type="match status" value="1"/>
</dbReference>
<dbReference type="InterPro" id="IPR013783">
    <property type="entry name" value="Ig-like_fold"/>
</dbReference>
<accession>A0A2D0N6G4</accession>